<organism evidence="1 2">
    <name type="scientific">Catharanthus roseus</name>
    <name type="common">Madagascar periwinkle</name>
    <name type="synonym">Vinca rosea</name>
    <dbReference type="NCBI Taxonomy" id="4058"/>
    <lineage>
        <taxon>Eukaryota</taxon>
        <taxon>Viridiplantae</taxon>
        <taxon>Streptophyta</taxon>
        <taxon>Embryophyta</taxon>
        <taxon>Tracheophyta</taxon>
        <taxon>Spermatophyta</taxon>
        <taxon>Magnoliopsida</taxon>
        <taxon>eudicotyledons</taxon>
        <taxon>Gunneridae</taxon>
        <taxon>Pentapetalae</taxon>
        <taxon>asterids</taxon>
        <taxon>lamiids</taxon>
        <taxon>Gentianales</taxon>
        <taxon>Apocynaceae</taxon>
        <taxon>Rauvolfioideae</taxon>
        <taxon>Vinceae</taxon>
        <taxon>Catharanthinae</taxon>
        <taxon>Catharanthus</taxon>
    </lineage>
</organism>
<sequence>MDASSLLEFYRSDRRKLLEFLLSSGLIKEIRTASGSSTTSLSSINLDYISTDYVLQSIQSGGVLDIALATKRYYEESVQPIMVHLQKRELYFLLSNPESVGSPPQRVPPPILTNQANGYRSHPSNLLNRWDYPNVSASGVENGVKSDRTAMHLDTANVLDTPQLGLPYLRTGLLDDDLRESAYEVCLACMVFSGFEIHVIEGRRKEKSTKFLSGLKSRKGKKYLQSQSSERHIELLDTIRMQMQISEAMDAFARRRLTQLASVKAWGQINVPEISLGLLNGTFRSDFASEKSYIQWKHRKAYIVEECFSFANRSEKGTVADLLGKIRNTEEWDSKLSPYERSEILLALRQSVCILSSRPARFGIKGETYYWTASYHLNIRLYEKLLCGLFDILEDGQLMEETDELLNIIKLTWSLLGITQKLHSALYGWVLFKQFTGTEDVTLLDYAILEIRSVLFSEPSEEREDEYMNSLMCSAACGGRDVQLNLVQSICLSISSWCDSKLQDYHLNFSQKPSLFKGVTTMALLVGKCEVDACGNFKSLESDDPGEIASRKVRVYVERSMDAACKMVMHDVYFESDISTHPLAVIATKLRKIAEKEFSVYSPVLREWFPEAGVVASIRLHQFYGERLTPFLKDASSLSEDVRVVLPEASMLEDYLTELYYSACHENGLNLLSGEEFVPYQIGEISRPIILDWIIAQHARIMEWTGRAFDLEQWEPLSHQQKQAASAVEVFRIIEETVDQLFKLRLPLDITHLQALLSIVFHTLDAYLLKVVGQLVDKQNLYPPMPPLTRYKEATFPVIKKKLAECAVLDNEVNKKLHELTTAKLCIRLNTLQYIQKQICVLEEGIRESWASAQHPENRRNCKFSCFWLQSHISGSITCHKCFICLKSMMSIALL</sequence>
<protein>
    <submittedName>
        <fullName evidence="1">Uncharacterized protein</fullName>
    </submittedName>
</protein>
<dbReference type="EMBL" id="CM044707">
    <property type="protein sequence ID" value="KAI5655545.1"/>
    <property type="molecule type" value="Genomic_DNA"/>
</dbReference>
<reference evidence="2" key="1">
    <citation type="journal article" date="2023" name="Nat. Plants">
        <title>Single-cell RNA sequencing provides a high-resolution roadmap for understanding the multicellular compartmentation of specialized metabolism.</title>
        <authorList>
            <person name="Sun S."/>
            <person name="Shen X."/>
            <person name="Li Y."/>
            <person name="Li Y."/>
            <person name="Wang S."/>
            <person name="Li R."/>
            <person name="Zhang H."/>
            <person name="Shen G."/>
            <person name="Guo B."/>
            <person name="Wei J."/>
            <person name="Xu J."/>
            <person name="St-Pierre B."/>
            <person name="Chen S."/>
            <person name="Sun C."/>
        </authorList>
    </citation>
    <scope>NUCLEOTIDE SEQUENCE [LARGE SCALE GENOMIC DNA]</scope>
</reference>
<gene>
    <name evidence="1" type="ORF">M9H77_32732</name>
</gene>
<proteinExistence type="predicted"/>
<accession>A0ACC0A568</accession>
<comment type="caution">
    <text evidence="1">The sequence shown here is derived from an EMBL/GenBank/DDBJ whole genome shotgun (WGS) entry which is preliminary data.</text>
</comment>
<evidence type="ECO:0000313" key="2">
    <source>
        <dbReference type="Proteomes" id="UP001060085"/>
    </source>
</evidence>
<dbReference type="Proteomes" id="UP001060085">
    <property type="component" value="Linkage Group LG07"/>
</dbReference>
<evidence type="ECO:0000313" key="1">
    <source>
        <dbReference type="EMBL" id="KAI5655545.1"/>
    </source>
</evidence>
<name>A0ACC0A568_CATRO</name>
<keyword evidence="2" id="KW-1185">Reference proteome</keyword>